<organism evidence="1 2">
    <name type="scientific">Glossina pallidipes</name>
    <name type="common">Tsetse fly</name>
    <dbReference type="NCBI Taxonomy" id="7398"/>
    <lineage>
        <taxon>Eukaryota</taxon>
        <taxon>Metazoa</taxon>
        <taxon>Ecdysozoa</taxon>
        <taxon>Arthropoda</taxon>
        <taxon>Hexapoda</taxon>
        <taxon>Insecta</taxon>
        <taxon>Pterygota</taxon>
        <taxon>Neoptera</taxon>
        <taxon>Endopterygota</taxon>
        <taxon>Diptera</taxon>
        <taxon>Brachycera</taxon>
        <taxon>Muscomorpha</taxon>
        <taxon>Hippoboscoidea</taxon>
        <taxon>Glossinidae</taxon>
        <taxon>Glossina</taxon>
    </lineage>
</organism>
<keyword evidence="2" id="KW-1185">Reference proteome</keyword>
<dbReference type="VEuPathDB" id="VectorBase:GPAI018841"/>
<accession>A0A1A9ZM28</accession>
<name>A0A1A9ZM28_GLOPL</name>
<dbReference type="AlphaFoldDB" id="A0A1A9ZM28"/>
<reference evidence="1" key="2">
    <citation type="submission" date="2020-05" db="UniProtKB">
        <authorList>
            <consortium name="EnsemblMetazoa"/>
        </authorList>
    </citation>
    <scope>IDENTIFICATION</scope>
    <source>
        <strain evidence="1">IAEA</strain>
    </source>
</reference>
<proteinExistence type="predicted"/>
<evidence type="ECO:0000313" key="2">
    <source>
        <dbReference type="Proteomes" id="UP000092445"/>
    </source>
</evidence>
<evidence type="ECO:0000313" key="1">
    <source>
        <dbReference type="EnsemblMetazoa" id="GPAI018841-PA"/>
    </source>
</evidence>
<dbReference type="EnsemblMetazoa" id="GPAI018841-RA">
    <property type="protein sequence ID" value="GPAI018841-PA"/>
    <property type="gene ID" value="GPAI018841"/>
</dbReference>
<protein>
    <submittedName>
        <fullName evidence="1">Uncharacterized protein</fullName>
    </submittedName>
</protein>
<sequence length="125" mass="14097">MTCYIDEIILLKVVIAPTALLNCHTLNNLIERLDTNANVRTVIAEIRTPSKNALETIKSIRSVIPFFPIFNFIKSPLKSLKQTMEPVKSGIRYISTSSHNVESHILPFAAMNRVVLHASVWPTRI</sequence>
<dbReference type="Proteomes" id="UP000092445">
    <property type="component" value="Unassembled WGS sequence"/>
</dbReference>
<reference evidence="2" key="1">
    <citation type="submission" date="2014-03" db="EMBL/GenBank/DDBJ databases">
        <authorList>
            <person name="Aksoy S."/>
            <person name="Warren W."/>
            <person name="Wilson R.K."/>
        </authorList>
    </citation>
    <scope>NUCLEOTIDE SEQUENCE [LARGE SCALE GENOMIC DNA]</scope>
    <source>
        <strain evidence="2">IAEA</strain>
    </source>
</reference>